<sequence length="328" mass="37706">MYKADEKRYDKMKYLRCGKSGLFLPRVSLGLWHNFGSVDKFENMLDMVHTAFDNGITHFDLANNYGPVYGSAEENFGRILDKDMRPYRDEMVISTKAGYDMWPGPYGDHGSRKYLMASIDQSLKRMNLDYVDIFYHHRPDPDTPLEETMEALSDIVRSGKALYVGISNYNSEQTRAAAKILKENHTPLLINQVVYNMFNRWTEDDKLQDTCKEVGAGMICFSPLAQGLLTDRYLNGIPEDSRAKRNHFLHEDQITDEVIDKVRKLKEIAEGRGQTLAEMALSWILRRDKVTSVLVGASRSSQILDNIKMIEHLEFTDDELDAIDKILK</sequence>
<accession>A0A1H9QKI5</accession>
<keyword evidence="2" id="KW-0521">NADP</keyword>
<dbReference type="OrthoDB" id="9804790at2"/>
<dbReference type="InterPro" id="IPR005399">
    <property type="entry name" value="K_chnl_volt-dep_bsu_KCNAB-rel"/>
</dbReference>
<protein>
    <submittedName>
        <fullName evidence="5">L-glyceraldehyde 3-phosphate reductase</fullName>
    </submittedName>
</protein>
<dbReference type="Pfam" id="PF00248">
    <property type="entry name" value="Aldo_ket_red"/>
    <property type="match status" value="1"/>
</dbReference>
<evidence type="ECO:0000256" key="1">
    <source>
        <dbReference type="ARBA" id="ARBA00006515"/>
    </source>
</evidence>
<dbReference type="RefSeq" id="WP_074755414.1">
    <property type="nucleotide sequence ID" value="NZ_FOGJ01000008.1"/>
</dbReference>
<dbReference type="PANTHER" id="PTHR43150:SF4">
    <property type="entry name" value="L-GLYCERALDEHYDE 3-PHOSPHATE REDUCTASE"/>
    <property type="match status" value="1"/>
</dbReference>
<dbReference type="GO" id="GO:0051596">
    <property type="term" value="P:methylglyoxal catabolic process"/>
    <property type="evidence" value="ECO:0007669"/>
    <property type="project" value="TreeGrafter"/>
</dbReference>
<feature type="domain" description="NADP-dependent oxidoreductase" evidence="4">
    <location>
        <begin position="27"/>
        <end position="327"/>
    </location>
</feature>
<name>A0A1H9QKI5_BUTFI</name>
<comment type="similarity">
    <text evidence="1">Belongs to the shaker potassium channel beta subunit family.</text>
</comment>
<dbReference type="SUPFAM" id="SSF51430">
    <property type="entry name" value="NAD(P)-linked oxidoreductase"/>
    <property type="match status" value="1"/>
</dbReference>
<proteinExistence type="inferred from homology"/>
<evidence type="ECO:0000313" key="6">
    <source>
        <dbReference type="Proteomes" id="UP000182584"/>
    </source>
</evidence>
<evidence type="ECO:0000259" key="4">
    <source>
        <dbReference type="Pfam" id="PF00248"/>
    </source>
</evidence>
<dbReference type="NCBIfam" id="NF007388">
    <property type="entry name" value="PRK09912.1"/>
    <property type="match status" value="1"/>
</dbReference>
<dbReference type="eggNOG" id="COG0667">
    <property type="taxonomic scope" value="Bacteria"/>
</dbReference>
<evidence type="ECO:0000256" key="3">
    <source>
        <dbReference type="ARBA" id="ARBA00023002"/>
    </source>
</evidence>
<dbReference type="InterPro" id="IPR036812">
    <property type="entry name" value="NAD(P)_OxRdtase_dom_sf"/>
</dbReference>
<dbReference type="PANTHER" id="PTHR43150">
    <property type="entry name" value="HYPERKINETIC, ISOFORM M"/>
    <property type="match status" value="1"/>
</dbReference>
<organism evidence="5 6">
    <name type="scientific">Butyrivibrio fibrisolvens</name>
    <dbReference type="NCBI Taxonomy" id="831"/>
    <lineage>
        <taxon>Bacteria</taxon>
        <taxon>Bacillati</taxon>
        <taxon>Bacillota</taxon>
        <taxon>Clostridia</taxon>
        <taxon>Lachnospirales</taxon>
        <taxon>Lachnospiraceae</taxon>
        <taxon>Butyrivibrio</taxon>
    </lineage>
</organism>
<dbReference type="EMBL" id="FOGJ01000008">
    <property type="protein sequence ID" value="SER60954.1"/>
    <property type="molecule type" value="Genomic_DNA"/>
</dbReference>
<keyword evidence="3" id="KW-0560">Oxidoreductase</keyword>
<evidence type="ECO:0000313" key="5">
    <source>
        <dbReference type="EMBL" id="SER60954.1"/>
    </source>
</evidence>
<dbReference type="AlphaFoldDB" id="A0A1H9QKI5"/>
<evidence type="ECO:0000256" key="2">
    <source>
        <dbReference type="ARBA" id="ARBA00022857"/>
    </source>
</evidence>
<dbReference type="GO" id="GO:0016491">
    <property type="term" value="F:oxidoreductase activity"/>
    <property type="evidence" value="ECO:0007669"/>
    <property type="project" value="UniProtKB-KW"/>
</dbReference>
<dbReference type="Gene3D" id="3.20.20.100">
    <property type="entry name" value="NADP-dependent oxidoreductase domain"/>
    <property type="match status" value="1"/>
</dbReference>
<reference evidence="5 6" key="1">
    <citation type="submission" date="2016-10" db="EMBL/GenBank/DDBJ databases">
        <authorList>
            <person name="de Groot N.N."/>
        </authorList>
    </citation>
    <scope>NUCLEOTIDE SEQUENCE [LARGE SCALE GENOMIC DNA]</scope>
    <source>
        <strain evidence="5 6">AR40</strain>
    </source>
</reference>
<dbReference type="Proteomes" id="UP000182584">
    <property type="component" value="Unassembled WGS sequence"/>
</dbReference>
<gene>
    <name evidence="5" type="ORF">SAMN04487884_10836</name>
</gene>
<dbReference type="InterPro" id="IPR023210">
    <property type="entry name" value="NADP_OxRdtase_dom"/>
</dbReference>